<evidence type="ECO:0000259" key="2">
    <source>
        <dbReference type="Pfam" id="PF02698"/>
    </source>
</evidence>
<dbReference type="Gene3D" id="3.40.50.620">
    <property type="entry name" value="HUPs"/>
    <property type="match status" value="1"/>
</dbReference>
<proteinExistence type="predicted"/>
<accession>A0AAU9DEP7</accession>
<dbReference type="GO" id="GO:0005886">
    <property type="term" value="C:plasma membrane"/>
    <property type="evidence" value="ECO:0007669"/>
    <property type="project" value="TreeGrafter"/>
</dbReference>
<evidence type="ECO:0000256" key="1">
    <source>
        <dbReference type="SAM" id="Phobius"/>
    </source>
</evidence>
<dbReference type="EMBL" id="AP027059">
    <property type="protein sequence ID" value="BDU50663.1"/>
    <property type="molecule type" value="Genomic_DNA"/>
</dbReference>
<dbReference type="GO" id="GO:0000270">
    <property type="term" value="P:peptidoglycan metabolic process"/>
    <property type="evidence" value="ECO:0007669"/>
    <property type="project" value="TreeGrafter"/>
</dbReference>
<keyword evidence="1" id="KW-0472">Membrane</keyword>
<dbReference type="AlphaFoldDB" id="A0AAU9DEP7"/>
<sequence length="264" mass="30233">MFLILYKLILSFLLPPGIFILIFFITGGLIFYFNKEKLYKFKIIGIVLIGTGTILYLFSIEPIKDLVVMPLENIYAPIKYKDLENADSIIMLGGGIIDNAPLSFGEKGIPSYSALARINEVIRVYNKTNKKLKILLSGGSVYGNTEPEAKLYRRYLISLGVNGNDILIDDKSRTTYENVINLKKLLKLNKFQHPILITSATHMPRSVYTFKKNQIDVIPDNCDYITRRAGYQFSSFFPSALNIEYMRRGVWEYIGIVYYKIKGF</sequence>
<dbReference type="CDD" id="cd06259">
    <property type="entry name" value="YdcF-like"/>
    <property type="match status" value="1"/>
</dbReference>
<dbReference type="PANTHER" id="PTHR30336">
    <property type="entry name" value="INNER MEMBRANE PROTEIN, PROBABLE PERMEASE"/>
    <property type="match status" value="1"/>
</dbReference>
<dbReference type="Pfam" id="PF02698">
    <property type="entry name" value="DUF218"/>
    <property type="match status" value="1"/>
</dbReference>
<dbReference type="KEGG" id="haby:HLVA_12320"/>
<dbReference type="PANTHER" id="PTHR30336:SF4">
    <property type="entry name" value="ENVELOPE BIOGENESIS FACTOR ELYC"/>
    <property type="match status" value="1"/>
</dbReference>
<gene>
    <name evidence="3" type="ORF">HLVA_12320</name>
</gene>
<keyword evidence="1" id="KW-0812">Transmembrane</keyword>
<dbReference type="Proteomes" id="UP001321582">
    <property type="component" value="Chromosome"/>
</dbReference>
<dbReference type="RefSeq" id="WP_307903526.1">
    <property type="nucleotide sequence ID" value="NZ_AP027059.1"/>
</dbReference>
<protein>
    <recommendedName>
        <fullName evidence="2">DUF218 domain-containing protein</fullName>
    </recommendedName>
</protein>
<keyword evidence="4" id="KW-1185">Reference proteome</keyword>
<keyword evidence="1" id="KW-1133">Transmembrane helix</keyword>
<dbReference type="InterPro" id="IPR014729">
    <property type="entry name" value="Rossmann-like_a/b/a_fold"/>
</dbReference>
<evidence type="ECO:0000313" key="3">
    <source>
        <dbReference type="EMBL" id="BDU50663.1"/>
    </source>
</evidence>
<dbReference type="GO" id="GO:0043164">
    <property type="term" value="P:Gram-negative-bacterium-type cell wall biogenesis"/>
    <property type="evidence" value="ECO:0007669"/>
    <property type="project" value="TreeGrafter"/>
</dbReference>
<name>A0AAU9DEP7_9FUSO</name>
<dbReference type="InterPro" id="IPR003848">
    <property type="entry name" value="DUF218"/>
</dbReference>
<reference evidence="3 4" key="1">
    <citation type="submission" date="2022-11" db="EMBL/GenBank/DDBJ databases">
        <title>Haliovirga abyssi gen. nov., sp. nov., a mesophilic fermentative bacterium isolated from the Iheya North hydrothermal field and the proposal of Haliovirgaceae fam. nov.</title>
        <authorList>
            <person name="Miyazaki U."/>
            <person name="Tame A."/>
            <person name="Miyazaki J."/>
            <person name="Takai K."/>
            <person name="Sawayama S."/>
            <person name="Kitajima M."/>
            <person name="Okamoto A."/>
            <person name="Nakagawa S."/>
        </authorList>
    </citation>
    <scope>NUCLEOTIDE SEQUENCE [LARGE SCALE GENOMIC DNA]</scope>
    <source>
        <strain evidence="3 4">IC12</strain>
    </source>
</reference>
<feature type="domain" description="DUF218" evidence="2">
    <location>
        <begin position="87"/>
        <end position="255"/>
    </location>
</feature>
<dbReference type="InterPro" id="IPR051599">
    <property type="entry name" value="Cell_Envelope_Assoc"/>
</dbReference>
<organism evidence="3 4">
    <name type="scientific">Haliovirga abyssi</name>
    <dbReference type="NCBI Taxonomy" id="2996794"/>
    <lineage>
        <taxon>Bacteria</taxon>
        <taxon>Fusobacteriati</taxon>
        <taxon>Fusobacteriota</taxon>
        <taxon>Fusobacteriia</taxon>
        <taxon>Fusobacteriales</taxon>
        <taxon>Haliovirgaceae</taxon>
        <taxon>Haliovirga</taxon>
    </lineage>
</organism>
<evidence type="ECO:0000313" key="4">
    <source>
        <dbReference type="Proteomes" id="UP001321582"/>
    </source>
</evidence>
<feature type="transmembrane region" description="Helical" evidence="1">
    <location>
        <begin position="39"/>
        <end position="59"/>
    </location>
</feature>
<feature type="transmembrane region" description="Helical" evidence="1">
    <location>
        <begin position="12"/>
        <end position="33"/>
    </location>
</feature>